<evidence type="ECO:0000313" key="2">
    <source>
        <dbReference type="Proteomes" id="UP001515683"/>
    </source>
</evidence>
<reference evidence="1 2" key="1">
    <citation type="journal article" date="2019" name="bioRxiv">
        <title>Bacteria contribute to plant secondary compound degradation in a generalist herbivore system.</title>
        <authorList>
            <person name="Francoeur C.B."/>
            <person name="Khadempour L."/>
            <person name="Moreira-Soto R.D."/>
            <person name="Gotting K."/>
            <person name="Book A.J."/>
            <person name="Pinto-Tomas A.A."/>
            <person name="Keefover-Ring K."/>
            <person name="Currie C.R."/>
        </authorList>
    </citation>
    <scope>NUCLEOTIDE SEQUENCE [LARGE SCALE GENOMIC DNA]</scope>
    <source>
        <strain evidence="1">Acro-835</strain>
    </source>
</reference>
<evidence type="ECO:0000313" key="1">
    <source>
        <dbReference type="EMBL" id="NIF23864.1"/>
    </source>
</evidence>
<dbReference type="Gene3D" id="2.180.10.10">
    <property type="entry name" value="RHS repeat-associated core"/>
    <property type="match status" value="1"/>
</dbReference>
<sequence length="64" mass="7595">MGSYDRDDTLWSHQSLALQGQYVDQKTGLHYNLYRYYCPLTARFTQPDPIGWAGSIHTRTRRMR</sequence>
<protein>
    <submittedName>
        <fullName evidence="1">Uncharacterized protein</fullName>
    </submittedName>
</protein>
<organism evidence="1 2">
    <name type="scientific">Candidatus Pantoea multigeneris</name>
    <dbReference type="NCBI Taxonomy" id="2608357"/>
    <lineage>
        <taxon>Bacteria</taxon>
        <taxon>Pseudomonadati</taxon>
        <taxon>Pseudomonadota</taxon>
        <taxon>Gammaproteobacteria</taxon>
        <taxon>Enterobacterales</taxon>
        <taxon>Erwiniaceae</taxon>
        <taxon>Pantoea</taxon>
    </lineage>
</organism>
<comment type="caution">
    <text evidence="1">The sequence shown here is derived from an EMBL/GenBank/DDBJ whole genome shotgun (WGS) entry which is preliminary data.</text>
</comment>
<dbReference type="InterPro" id="IPR022385">
    <property type="entry name" value="Rhs_assc_core"/>
</dbReference>
<dbReference type="EMBL" id="VWXF01000010">
    <property type="protein sequence ID" value="NIF23864.1"/>
    <property type="molecule type" value="Genomic_DNA"/>
</dbReference>
<keyword evidence="2" id="KW-1185">Reference proteome</keyword>
<dbReference type="Proteomes" id="UP001515683">
    <property type="component" value="Unassembled WGS sequence"/>
</dbReference>
<accession>A0ABX0RKD7</accession>
<name>A0ABX0RKD7_9GAMM</name>
<gene>
    <name evidence="1" type="ORF">F3J40_19980</name>
</gene>
<proteinExistence type="predicted"/>
<dbReference type="NCBIfam" id="TIGR03696">
    <property type="entry name" value="Rhs_assc_core"/>
    <property type="match status" value="1"/>
</dbReference>